<keyword evidence="3" id="KW-1003">Cell membrane</keyword>
<accession>A0A1E3AMZ3</accession>
<dbReference type="Pfam" id="PF01554">
    <property type="entry name" value="MatE"/>
    <property type="match status" value="2"/>
</dbReference>
<evidence type="ECO:0000256" key="3">
    <source>
        <dbReference type="ARBA" id="ARBA00022475"/>
    </source>
</evidence>
<gene>
    <name evidence="9" type="primary">mepA_29</name>
    <name evidence="9" type="ORF">BEH84_04486</name>
    <name evidence="8" type="ORF">BEI61_05018</name>
</gene>
<dbReference type="EMBL" id="MCGI01000004">
    <property type="protein sequence ID" value="ODM10117.1"/>
    <property type="molecule type" value="Genomic_DNA"/>
</dbReference>
<dbReference type="CDD" id="cd13138">
    <property type="entry name" value="MATE_yoeA_like"/>
    <property type="match status" value="1"/>
</dbReference>
<evidence type="ECO:0000313" key="10">
    <source>
        <dbReference type="Proteomes" id="UP000094067"/>
    </source>
</evidence>
<dbReference type="RefSeq" id="WP_044971946.1">
    <property type="nucleotide sequence ID" value="NZ_DBFYTC010000223.1"/>
</dbReference>
<evidence type="ECO:0000256" key="1">
    <source>
        <dbReference type="ARBA" id="ARBA00004651"/>
    </source>
</evidence>
<keyword evidence="4 7" id="KW-0812">Transmembrane</keyword>
<dbReference type="PATRIC" id="fig|1432052.3.peg.4978"/>
<feature type="transmembrane region" description="Helical" evidence="7">
    <location>
        <begin position="411"/>
        <end position="433"/>
    </location>
</feature>
<dbReference type="EMBL" id="MCGH01000003">
    <property type="protein sequence ID" value="ODM04214.1"/>
    <property type="molecule type" value="Genomic_DNA"/>
</dbReference>
<feature type="transmembrane region" description="Helical" evidence="7">
    <location>
        <begin position="163"/>
        <end position="184"/>
    </location>
</feature>
<dbReference type="PANTHER" id="PTHR43549">
    <property type="entry name" value="MULTIDRUG RESISTANCE PROTEIN YPNP-RELATED"/>
    <property type="match status" value="1"/>
</dbReference>
<keyword evidence="5 7" id="KW-1133">Transmembrane helix</keyword>
<feature type="transmembrane region" description="Helical" evidence="7">
    <location>
        <begin position="51"/>
        <end position="75"/>
    </location>
</feature>
<evidence type="ECO:0000313" key="9">
    <source>
        <dbReference type="EMBL" id="ODM10117.1"/>
    </source>
</evidence>
<comment type="subcellular location">
    <subcellularLocation>
        <location evidence="1">Cell membrane</location>
        <topology evidence="1">Multi-pass membrane protein</topology>
    </subcellularLocation>
</comment>
<keyword evidence="6 7" id="KW-0472">Membrane</keyword>
<evidence type="ECO:0000313" key="8">
    <source>
        <dbReference type="EMBL" id="ODM04214.1"/>
    </source>
</evidence>
<reference evidence="10 11" key="1">
    <citation type="submission" date="2016-07" db="EMBL/GenBank/DDBJ databases">
        <title>Characterization of isolates of Eisenbergiella tayi derived from blood cultures, using whole genome sequencing.</title>
        <authorList>
            <person name="Burdz T."/>
            <person name="Wiebe D."/>
            <person name="Huynh C."/>
            <person name="Bernard K."/>
        </authorList>
    </citation>
    <scope>NUCLEOTIDE SEQUENCE [LARGE SCALE GENOMIC DNA]</scope>
    <source>
        <strain evidence="8 10">NML 110608</strain>
        <strain evidence="9 11">NML 120489</strain>
    </source>
</reference>
<comment type="caution">
    <text evidence="9">The sequence shown here is derived from an EMBL/GenBank/DDBJ whole genome shotgun (WGS) entry which is preliminary data.</text>
</comment>
<dbReference type="Proteomes" id="UP000094067">
    <property type="component" value="Unassembled WGS sequence"/>
</dbReference>
<proteinExistence type="predicted"/>
<feature type="transmembrane region" description="Helical" evidence="7">
    <location>
        <begin position="95"/>
        <end position="114"/>
    </location>
</feature>
<dbReference type="AlphaFoldDB" id="A0A1E3AMZ3"/>
<dbReference type="InterPro" id="IPR052031">
    <property type="entry name" value="Membrane_Transporter-Flippase"/>
</dbReference>
<organism evidence="9 11">
    <name type="scientific">Eisenbergiella tayi</name>
    <dbReference type="NCBI Taxonomy" id="1432052"/>
    <lineage>
        <taxon>Bacteria</taxon>
        <taxon>Bacillati</taxon>
        <taxon>Bacillota</taxon>
        <taxon>Clostridia</taxon>
        <taxon>Lachnospirales</taxon>
        <taxon>Lachnospiraceae</taxon>
        <taxon>Eisenbergiella</taxon>
    </lineage>
</organism>
<name>A0A1E3AMZ3_9FIRM</name>
<evidence type="ECO:0000256" key="7">
    <source>
        <dbReference type="SAM" id="Phobius"/>
    </source>
</evidence>
<feature type="transmembrane region" description="Helical" evidence="7">
    <location>
        <begin position="381"/>
        <end position="405"/>
    </location>
</feature>
<dbReference type="PANTHER" id="PTHR43549:SF3">
    <property type="entry name" value="MULTIDRUG RESISTANCE PROTEIN YPNP-RELATED"/>
    <property type="match status" value="1"/>
</dbReference>
<dbReference type="GO" id="GO:0015297">
    <property type="term" value="F:antiporter activity"/>
    <property type="evidence" value="ECO:0007669"/>
    <property type="project" value="InterPro"/>
</dbReference>
<evidence type="ECO:0000313" key="11">
    <source>
        <dbReference type="Proteomes" id="UP000095003"/>
    </source>
</evidence>
<dbReference type="NCBIfam" id="TIGR00797">
    <property type="entry name" value="matE"/>
    <property type="match status" value="1"/>
</dbReference>
<sequence>MELDMTKGSPLKLITKFIIPIIIGNIFQQLYSLVDTVIVGRYVGVKALAAVGATGTIMFLILGFLQGLTTGFTILTAQRFGAGDMEGMKKSVGNAAVLSLIVTVVMTLGSVLIMDWLLRVMRTPVDIMAMSKTYILIICWGMGFNVLYNLLSSILRAVGNSKVPLYFLILSAGINIAGDLILIICFKMGVAGAAIATIASQGISGLLCLVYMIKKVPMLSLSREHLRLDLWCVRNQISIGIPMALQFSITAIGTIMVQVALNMLGSTVVAAYTAACKVEQLVTQVFAAMGMTMATYCGQNRGINDLDRIRKGSRIAFWMSAIYGVIIYAVVVLALPLIIQLFVTGDSSEVLGYARTYIIICGAFFIPLGMIFIYRNVMQSCGFALMPMMGGVVELVSRAALAIVAAELLSYEGVCAANASAWCLGGIFLYIAYRFTMKKMERDKLLAEEETQPVSSI</sequence>
<evidence type="ECO:0000256" key="5">
    <source>
        <dbReference type="ARBA" id="ARBA00022989"/>
    </source>
</evidence>
<dbReference type="InterPro" id="IPR002528">
    <property type="entry name" value="MATE_fam"/>
</dbReference>
<keyword evidence="2" id="KW-0813">Transport</keyword>
<dbReference type="GO" id="GO:0005886">
    <property type="term" value="C:plasma membrane"/>
    <property type="evidence" value="ECO:0007669"/>
    <property type="project" value="UniProtKB-SubCell"/>
</dbReference>
<dbReference type="InterPro" id="IPR048279">
    <property type="entry name" value="MdtK-like"/>
</dbReference>
<feature type="transmembrane region" description="Helical" evidence="7">
    <location>
        <begin position="190"/>
        <end position="213"/>
    </location>
</feature>
<evidence type="ECO:0000256" key="6">
    <source>
        <dbReference type="ARBA" id="ARBA00023136"/>
    </source>
</evidence>
<feature type="transmembrane region" description="Helical" evidence="7">
    <location>
        <begin position="281"/>
        <end position="297"/>
    </location>
</feature>
<feature type="transmembrane region" description="Helical" evidence="7">
    <location>
        <begin position="354"/>
        <end position="374"/>
    </location>
</feature>
<dbReference type="GeneID" id="93303514"/>
<evidence type="ECO:0000256" key="4">
    <source>
        <dbReference type="ARBA" id="ARBA00022692"/>
    </source>
</evidence>
<feature type="transmembrane region" description="Helical" evidence="7">
    <location>
        <begin position="237"/>
        <end position="261"/>
    </location>
</feature>
<dbReference type="PIRSF" id="PIRSF006603">
    <property type="entry name" value="DinF"/>
    <property type="match status" value="1"/>
</dbReference>
<dbReference type="GO" id="GO:0042910">
    <property type="term" value="F:xenobiotic transmembrane transporter activity"/>
    <property type="evidence" value="ECO:0007669"/>
    <property type="project" value="InterPro"/>
</dbReference>
<feature type="transmembrane region" description="Helical" evidence="7">
    <location>
        <begin position="317"/>
        <end position="342"/>
    </location>
</feature>
<dbReference type="Proteomes" id="UP000095003">
    <property type="component" value="Unassembled WGS sequence"/>
</dbReference>
<evidence type="ECO:0000256" key="2">
    <source>
        <dbReference type="ARBA" id="ARBA00022448"/>
    </source>
</evidence>
<protein>
    <submittedName>
        <fullName evidence="9">Multidrug export protein MepA</fullName>
    </submittedName>
</protein>
<feature type="transmembrane region" description="Helical" evidence="7">
    <location>
        <begin position="134"/>
        <end position="151"/>
    </location>
</feature>